<dbReference type="Gene3D" id="3.30.70.1440">
    <property type="entry name" value="Multidrug efflux transporter AcrB pore domain"/>
    <property type="match status" value="1"/>
</dbReference>
<dbReference type="Gene3D" id="3.30.2090.10">
    <property type="entry name" value="Multidrug efflux transporter AcrB TolC docking domain, DN and DC subdomains"/>
    <property type="match status" value="2"/>
</dbReference>
<feature type="transmembrane region" description="Helical" evidence="1">
    <location>
        <begin position="911"/>
        <end position="931"/>
    </location>
</feature>
<feature type="transmembrane region" description="Helical" evidence="1">
    <location>
        <begin position="458"/>
        <end position="478"/>
    </location>
</feature>
<dbReference type="RefSeq" id="WP_218121221.1">
    <property type="nucleotide sequence ID" value="NZ_FNAG01000003.1"/>
</dbReference>
<evidence type="ECO:0000256" key="1">
    <source>
        <dbReference type="SAM" id="Phobius"/>
    </source>
</evidence>
<feature type="transmembrane region" description="Helical" evidence="1">
    <location>
        <begin position="1014"/>
        <end position="1040"/>
    </location>
</feature>
<evidence type="ECO:0000313" key="3">
    <source>
        <dbReference type="Proteomes" id="UP000199603"/>
    </source>
</evidence>
<name>A0A1G6VEL6_9GAMM</name>
<dbReference type="InterPro" id="IPR027463">
    <property type="entry name" value="AcrB_DN_DC_subdom"/>
</dbReference>
<dbReference type="SUPFAM" id="SSF82714">
    <property type="entry name" value="Multidrug efflux transporter AcrB TolC docking domain, DN and DC subdomains"/>
    <property type="match status" value="2"/>
</dbReference>
<dbReference type="SUPFAM" id="SSF82693">
    <property type="entry name" value="Multidrug efflux transporter AcrB pore domain, PN1, PN2, PC1 and PC2 subdomains"/>
    <property type="match status" value="3"/>
</dbReference>
<dbReference type="AlphaFoldDB" id="A0A1G6VEL6"/>
<dbReference type="PRINTS" id="PR00702">
    <property type="entry name" value="ACRIFLAVINRP"/>
</dbReference>
<keyword evidence="1" id="KW-1133">Transmembrane helix</keyword>
<keyword evidence="3" id="KW-1185">Reference proteome</keyword>
<evidence type="ECO:0000313" key="2">
    <source>
        <dbReference type="EMBL" id="SDD51954.1"/>
    </source>
</evidence>
<feature type="transmembrane region" description="Helical" evidence="1">
    <location>
        <begin position="403"/>
        <end position="424"/>
    </location>
</feature>
<gene>
    <name evidence="2" type="ORF">SAMN04488509_10338</name>
</gene>
<sequence length="1063" mass="113932">MSGEGSIREKASRRYRGLTHAAIRRPIGTAAITSVVLVLGLFFVGRLPVDLLPEVVYPLIRVDVSYPGVAPEVIEEQVTRPLERQLSSTEGLTLMASEAEEGSTDVSLLFRYGTDLDLALQNAARLLERARGQLPDDIEPPRLSKFDPGAQAVFEAGFSSTRRSAREVRDWLDNRLAPQLQSIPGVSGVLSVGGQERELEVVVDQQRLRAYGLSLADVSAQLAAENQNVSAGNITSSSLDVRARTEGRFQSADDIAAVLLQIPGSDRRIRLDEVAEVRDGFREQRVFVRLDGAPATQLSVFKQPDANTVEVVGEVQARLDSLRASGFIPDDIEFSTTRDGAYFVRGSVKSVASAAILGGVLAMLVVLFFLGSLRGSVVIGLAIPLAIMATFALMGGAGLSLNVMSLGGLALGVGLLLDNAIVMLENIERHRSQLREDPQQAAHAGADEVISAVTAGTLTNLAAVLPFLLITGLATLVFRELLVTISFAVIASLAVALTLVPMLAAQMAKLGFSSGFDRSLPYRAFRRGLRALTEAYRGLLRLLLPRRGWVLLLAFGSVLAVLPLASKLGNEFLPQLDDGSLNVRIALPAGTTPELSDRAVREVEAAIKDMPHVQSVFSVAGGFVWGGNVSERAGRGWLSIQLDDASQRPDWPVGRWAREAQRRVDALDIAGARIAVRTSGIRGLNFGLSGNDMELKVLGEDLPTLQRLAREIIRAIEDIPGLEAVEMDDEDRTPALQIEVDRERAAALGLDVRAVAVALRQAVTGTVPTRYSTGVNEYDVRVRMPREEVENLDRLGEVIVANGANGPIQARQVARFTLGEGPAEIGRENQLRIQRIVGSFNTSQSDVGTIMAEVQKRLSAIEMPDQYGVALGGQFETLAETEREMNTVILLAVFLVLVVLVVQYEQLTNPLVIMTAAPLAPGGALVALWLSSTPLSAPVFLGAVLLIGIVVNNAILLVEYIEQGRARGLADMEAVIEAGAVRLRPILMTTLTTVVGMLPLAIGLDAGGLLMQPLAVAVVGGLLSSMLLTLLIVPCLYLVAQPAARSVIDFLTRRRVQPAASGA</sequence>
<dbReference type="Proteomes" id="UP000199603">
    <property type="component" value="Unassembled WGS sequence"/>
</dbReference>
<feature type="transmembrane region" description="Helical" evidence="1">
    <location>
        <begin position="549"/>
        <end position="566"/>
    </location>
</feature>
<organism evidence="2 3">
    <name type="scientific">Aquimonas voraii</name>
    <dbReference type="NCBI Taxonomy" id="265719"/>
    <lineage>
        <taxon>Bacteria</taxon>
        <taxon>Pseudomonadati</taxon>
        <taxon>Pseudomonadota</taxon>
        <taxon>Gammaproteobacteria</taxon>
        <taxon>Lysobacterales</taxon>
        <taxon>Lysobacteraceae</taxon>
        <taxon>Aquimonas</taxon>
    </lineage>
</organism>
<dbReference type="EMBL" id="FNAG01000003">
    <property type="protein sequence ID" value="SDD51954.1"/>
    <property type="molecule type" value="Genomic_DNA"/>
</dbReference>
<dbReference type="Pfam" id="PF00873">
    <property type="entry name" value="ACR_tran"/>
    <property type="match status" value="1"/>
</dbReference>
<dbReference type="InterPro" id="IPR001036">
    <property type="entry name" value="Acrflvin-R"/>
</dbReference>
<feature type="transmembrane region" description="Helical" evidence="1">
    <location>
        <begin position="351"/>
        <end position="370"/>
    </location>
</feature>
<dbReference type="GO" id="GO:0042910">
    <property type="term" value="F:xenobiotic transmembrane transporter activity"/>
    <property type="evidence" value="ECO:0007669"/>
    <property type="project" value="TreeGrafter"/>
</dbReference>
<feature type="transmembrane region" description="Helical" evidence="1">
    <location>
        <begin position="21"/>
        <end position="44"/>
    </location>
</feature>
<dbReference type="GO" id="GO:0005886">
    <property type="term" value="C:plasma membrane"/>
    <property type="evidence" value="ECO:0007669"/>
    <property type="project" value="TreeGrafter"/>
</dbReference>
<reference evidence="2 3" key="1">
    <citation type="submission" date="2016-10" db="EMBL/GenBank/DDBJ databases">
        <authorList>
            <person name="de Groot N.N."/>
        </authorList>
    </citation>
    <scope>NUCLEOTIDE SEQUENCE [LARGE SCALE GENOMIC DNA]</scope>
    <source>
        <strain evidence="2 3">DSM 16957</strain>
    </source>
</reference>
<keyword evidence="1" id="KW-0812">Transmembrane</keyword>
<proteinExistence type="predicted"/>
<feature type="transmembrane region" description="Helical" evidence="1">
    <location>
        <begin position="484"/>
        <end position="504"/>
    </location>
</feature>
<feature type="transmembrane region" description="Helical" evidence="1">
    <location>
        <begin position="937"/>
        <end position="961"/>
    </location>
</feature>
<protein>
    <submittedName>
        <fullName evidence="2">Heavy metal efflux pump, CzcA family/hydrophobe/amphiphile efflux-1 (HAE1) family protein</fullName>
    </submittedName>
</protein>
<dbReference type="PANTHER" id="PTHR32063">
    <property type="match status" value="1"/>
</dbReference>
<dbReference type="Gene3D" id="3.30.70.1430">
    <property type="entry name" value="Multidrug efflux transporter AcrB pore domain"/>
    <property type="match status" value="2"/>
</dbReference>
<accession>A0A1G6VEL6</accession>
<feature type="transmembrane region" description="Helical" evidence="1">
    <location>
        <begin position="981"/>
        <end position="1002"/>
    </location>
</feature>
<feature type="transmembrane region" description="Helical" evidence="1">
    <location>
        <begin position="885"/>
        <end position="904"/>
    </location>
</feature>
<dbReference type="Gene3D" id="3.30.70.1320">
    <property type="entry name" value="Multidrug efflux transporter AcrB pore domain like"/>
    <property type="match status" value="1"/>
</dbReference>
<keyword evidence="1" id="KW-0472">Membrane</keyword>
<dbReference type="STRING" id="265719.SAMN04488509_10338"/>
<dbReference type="PANTHER" id="PTHR32063:SF0">
    <property type="entry name" value="SWARMING MOTILITY PROTEIN SWRC"/>
    <property type="match status" value="1"/>
</dbReference>
<dbReference type="Gene3D" id="1.20.1640.10">
    <property type="entry name" value="Multidrug efflux transporter AcrB transmembrane domain"/>
    <property type="match status" value="2"/>
</dbReference>
<dbReference type="SUPFAM" id="SSF82866">
    <property type="entry name" value="Multidrug efflux transporter AcrB transmembrane domain"/>
    <property type="match status" value="2"/>
</dbReference>
<feature type="transmembrane region" description="Helical" evidence="1">
    <location>
        <begin position="377"/>
        <end position="397"/>
    </location>
</feature>